<dbReference type="Proteomes" id="UP000224076">
    <property type="component" value="Unassembled WGS sequence"/>
</dbReference>
<protein>
    <submittedName>
        <fullName evidence="2">Uncharacterized protein</fullName>
    </submittedName>
</protein>
<keyword evidence="1" id="KW-1133">Transmembrane helix</keyword>
<gene>
    <name evidence="2" type="ORF">COK86_08580</name>
</gene>
<dbReference type="EMBL" id="NVDG01000016">
    <property type="protein sequence ID" value="PFU44411.1"/>
    <property type="molecule type" value="Genomic_DNA"/>
</dbReference>
<accession>A0A2B3U4G9</accession>
<dbReference type="AlphaFoldDB" id="A0A2B3U4G9"/>
<evidence type="ECO:0000313" key="2">
    <source>
        <dbReference type="EMBL" id="PFU44411.1"/>
    </source>
</evidence>
<feature type="transmembrane region" description="Helical" evidence="1">
    <location>
        <begin position="34"/>
        <end position="52"/>
    </location>
</feature>
<reference evidence="2 3" key="1">
    <citation type="submission" date="2017-09" db="EMBL/GenBank/DDBJ databases">
        <title>Large-scale bioinformatics analysis of Bacillus genomes uncovers conserved roles of natural products in bacterial physiology.</title>
        <authorList>
            <consortium name="Agbiome Team Llc"/>
            <person name="Bleich R.M."/>
            <person name="Grubbs K.J."/>
            <person name="Santa Maria K.C."/>
            <person name="Allen S.E."/>
            <person name="Farag S."/>
            <person name="Shank E.A."/>
            <person name="Bowers A."/>
        </authorList>
    </citation>
    <scope>NUCLEOTIDE SEQUENCE [LARGE SCALE GENOMIC DNA]</scope>
    <source>
        <strain evidence="2 3">AFS061806</strain>
    </source>
</reference>
<feature type="transmembrane region" description="Helical" evidence="1">
    <location>
        <begin position="7"/>
        <end position="28"/>
    </location>
</feature>
<sequence>MNVTKKHIHIALIWFLSSLFCLQVSYVVHTTTSITIGWTLTAIFLIVSLIAGKKHSATE</sequence>
<organism evidence="2 3">
    <name type="scientific">Bacillus cereus</name>
    <dbReference type="NCBI Taxonomy" id="1396"/>
    <lineage>
        <taxon>Bacteria</taxon>
        <taxon>Bacillati</taxon>
        <taxon>Bacillota</taxon>
        <taxon>Bacilli</taxon>
        <taxon>Bacillales</taxon>
        <taxon>Bacillaceae</taxon>
        <taxon>Bacillus</taxon>
        <taxon>Bacillus cereus group</taxon>
    </lineage>
</organism>
<evidence type="ECO:0000313" key="3">
    <source>
        <dbReference type="Proteomes" id="UP000224076"/>
    </source>
</evidence>
<name>A0A2B3U4G9_BACCE</name>
<keyword evidence="1" id="KW-0812">Transmembrane</keyword>
<comment type="caution">
    <text evidence="2">The sequence shown here is derived from an EMBL/GenBank/DDBJ whole genome shotgun (WGS) entry which is preliminary data.</text>
</comment>
<evidence type="ECO:0000256" key="1">
    <source>
        <dbReference type="SAM" id="Phobius"/>
    </source>
</evidence>
<dbReference type="RefSeq" id="WP_098501840.1">
    <property type="nucleotide sequence ID" value="NZ_NUXC01000065.1"/>
</dbReference>
<proteinExistence type="predicted"/>
<keyword evidence="1" id="KW-0472">Membrane</keyword>